<reference evidence="7 8" key="1">
    <citation type="journal article" date="2015" name="Genome Biol. Evol.">
        <title>Phylogenomic analyses indicate that early fungi evolved digesting cell walls of algal ancestors of land plants.</title>
        <authorList>
            <person name="Chang Y."/>
            <person name="Wang S."/>
            <person name="Sekimoto S."/>
            <person name="Aerts A.L."/>
            <person name="Choi C."/>
            <person name="Clum A."/>
            <person name="LaButti K.M."/>
            <person name="Lindquist E.A."/>
            <person name="Yee Ngan C."/>
            <person name="Ohm R.A."/>
            <person name="Salamov A.A."/>
            <person name="Grigoriev I.V."/>
            <person name="Spatafora J.W."/>
            <person name="Berbee M.L."/>
        </authorList>
    </citation>
    <scope>NUCLEOTIDE SEQUENCE [LARGE SCALE GENOMIC DNA]</scope>
    <source>
        <strain evidence="7 8">JEL478</strain>
    </source>
</reference>
<dbReference type="SUPFAM" id="SSF88713">
    <property type="entry name" value="Glycoside hydrolase/deacetylase"/>
    <property type="match status" value="1"/>
</dbReference>
<dbReference type="OMA" id="KWANDGA"/>
<organism evidence="7 8">
    <name type="scientific">Gonapodya prolifera (strain JEL478)</name>
    <name type="common">Monoblepharis prolifera</name>
    <dbReference type="NCBI Taxonomy" id="1344416"/>
    <lineage>
        <taxon>Eukaryota</taxon>
        <taxon>Fungi</taxon>
        <taxon>Fungi incertae sedis</taxon>
        <taxon>Chytridiomycota</taxon>
        <taxon>Chytridiomycota incertae sedis</taxon>
        <taxon>Monoblepharidomycetes</taxon>
        <taxon>Monoblepharidales</taxon>
        <taxon>Gonapodyaceae</taxon>
        <taxon>Gonapodya</taxon>
    </lineage>
</organism>
<dbReference type="InterPro" id="IPR002509">
    <property type="entry name" value="NODB_dom"/>
</dbReference>
<dbReference type="Gene3D" id="3.20.20.370">
    <property type="entry name" value="Glycoside hydrolase/deacetylase"/>
    <property type="match status" value="1"/>
</dbReference>
<dbReference type="Proteomes" id="UP000070544">
    <property type="component" value="Unassembled WGS sequence"/>
</dbReference>
<evidence type="ECO:0000313" key="7">
    <source>
        <dbReference type="EMBL" id="KXS11709.1"/>
    </source>
</evidence>
<dbReference type="Pfam" id="PF01522">
    <property type="entry name" value="Polysacc_deac_1"/>
    <property type="match status" value="1"/>
</dbReference>
<evidence type="ECO:0000256" key="3">
    <source>
        <dbReference type="ARBA" id="ARBA00022729"/>
    </source>
</evidence>
<keyword evidence="8" id="KW-1185">Reference proteome</keyword>
<evidence type="ECO:0000313" key="8">
    <source>
        <dbReference type="Proteomes" id="UP000070544"/>
    </source>
</evidence>
<dbReference type="PANTHER" id="PTHR46471:SF2">
    <property type="entry name" value="CHITIN DEACETYLASE-RELATED"/>
    <property type="match status" value="1"/>
</dbReference>
<evidence type="ECO:0000256" key="1">
    <source>
        <dbReference type="ARBA" id="ARBA00001941"/>
    </source>
</evidence>
<evidence type="ECO:0000256" key="4">
    <source>
        <dbReference type="ARBA" id="ARBA00022801"/>
    </source>
</evidence>
<comment type="cofactor">
    <cofactor evidence="1">
        <name>Co(2+)</name>
        <dbReference type="ChEBI" id="CHEBI:48828"/>
    </cofactor>
</comment>
<dbReference type="GO" id="GO:0016810">
    <property type="term" value="F:hydrolase activity, acting on carbon-nitrogen (but not peptide) bonds"/>
    <property type="evidence" value="ECO:0007669"/>
    <property type="project" value="InterPro"/>
</dbReference>
<gene>
    <name evidence="7" type="ORF">M427DRAFT_102061</name>
</gene>
<dbReference type="GO" id="GO:0046872">
    <property type="term" value="F:metal ion binding"/>
    <property type="evidence" value="ECO:0007669"/>
    <property type="project" value="UniProtKB-KW"/>
</dbReference>
<evidence type="ECO:0000256" key="2">
    <source>
        <dbReference type="ARBA" id="ARBA00022723"/>
    </source>
</evidence>
<evidence type="ECO:0000259" key="6">
    <source>
        <dbReference type="PROSITE" id="PS51677"/>
    </source>
</evidence>
<keyword evidence="3" id="KW-0732">Signal</keyword>
<keyword evidence="4" id="KW-0378">Hydrolase</keyword>
<dbReference type="PROSITE" id="PS51677">
    <property type="entry name" value="NODB"/>
    <property type="match status" value="1"/>
</dbReference>
<proteinExistence type="predicted"/>
<feature type="non-terminal residue" evidence="7">
    <location>
        <position position="1"/>
    </location>
</feature>
<dbReference type="EMBL" id="KQ965797">
    <property type="protein sequence ID" value="KXS11709.1"/>
    <property type="molecule type" value="Genomic_DNA"/>
</dbReference>
<dbReference type="OrthoDB" id="2158458at2759"/>
<name>A0A139A512_GONPJ</name>
<protein>
    <submittedName>
        <fullName evidence="7">Carbohydrate esterase family 4 protein</fullName>
    </submittedName>
</protein>
<dbReference type="PANTHER" id="PTHR46471">
    <property type="entry name" value="CHITIN DEACETYLASE"/>
    <property type="match status" value="1"/>
</dbReference>
<keyword evidence="5" id="KW-0119">Carbohydrate metabolism</keyword>
<evidence type="ECO:0000256" key="5">
    <source>
        <dbReference type="ARBA" id="ARBA00023277"/>
    </source>
</evidence>
<dbReference type="InterPro" id="IPR011330">
    <property type="entry name" value="Glyco_hydro/deAcase_b/a-brl"/>
</dbReference>
<sequence>AFTFDDGPFIYTETVKSILKKYNIKATFFVNGYNWGNITDFVATLQDSVAQGYQIGLHGWSHCDFTDHVNCPYNTEVDRLAEVVKGIIGVYPTYFRFPYGSYDDNAQQYMASKGYRIVGWNIDTNDWQEANKADPNLSFQNIQAALNVTSPATFSAISLSHDVHNTTGATPNSYLEHAIQYVLAQGYTPVTVAECDNDPSGGFRQ</sequence>
<dbReference type="AlphaFoldDB" id="A0A139A512"/>
<dbReference type="GO" id="GO:0005975">
    <property type="term" value="P:carbohydrate metabolic process"/>
    <property type="evidence" value="ECO:0007669"/>
    <property type="project" value="InterPro"/>
</dbReference>
<accession>A0A139A512</accession>
<feature type="domain" description="NodB homology" evidence="6">
    <location>
        <begin position="1"/>
        <end position="190"/>
    </location>
</feature>
<keyword evidence="2" id="KW-0479">Metal-binding</keyword>